<gene>
    <name evidence="1" type="ORF">L1987_58445</name>
</gene>
<reference evidence="1 2" key="2">
    <citation type="journal article" date="2022" name="Mol. Ecol. Resour.">
        <title>The genomes of chicory, endive, great burdock and yacon provide insights into Asteraceae paleo-polyploidization history and plant inulin production.</title>
        <authorList>
            <person name="Fan W."/>
            <person name="Wang S."/>
            <person name="Wang H."/>
            <person name="Wang A."/>
            <person name="Jiang F."/>
            <person name="Liu H."/>
            <person name="Zhao H."/>
            <person name="Xu D."/>
            <person name="Zhang Y."/>
        </authorList>
    </citation>
    <scope>NUCLEOTIDE SEQUENCE [LARGE SCALE GENOMIC DNA]</scope>
    <source>
        <strain evidence="2">cv. Yunnan</strain>
        <tissue evidence="1">Leaves</tissue>
    </source>
</reference>
<proteinExistence type="predicted"/>
<dbReference type="Proteomes" id="UP001056120">
    <property type="component" value="Linkage Group LG19"/>
</dbReference>
<dbReference type="EMBL" id="CM042036">
    <property type="protein sequence ID" value="KAI3745334.1"/>
    <property type="molecule type" value="Genomic_DNA"/>
</dbReference>
<reference evidence="2" key="1">
    <citation type="journal article" date="2022" name="Mol. Ecol. Resour.">
        <title>The genomes of chicory, endive, great burdock and yacon provide insights into Asteraceae palaeo-polyploidization history and plant inulin production.</title>
        <authorList>
            <person name="Fan W."/>
            <person name="Wang S."/>
            <person name="Wang H."/>
            <person name="Wang A."/>
            <person name="Jiang F."/>
            <person name="Liu H."/>
            <person name="Zhao H."/>
            <person name="Xu D."/>
            <person name="Zhang Y."/>
        </authorList>
    </citation>
    <scope>NUCLEOTIDE SEQUENCE [LARGE SCALE GENOMIC DNA]</scope>
    <source>
        <strain evidence="2">cv. Yunnan</strain>
    </source>
</reference>
<evidence type="ECO:0000313" key="2">
    <source>
        <dbReference type="Proteomes" id="UP001056120"/>
    </source>
</evidence>
<sequence length="293" mass="33823">MVVNTVLSVLGYDYPPENLTVYLSDDGGSEVMFYALLEASDFAKHWLPFCKKFKVKTTSQKAYFLKIQGPDELVDALHFSHDWLFIKDKLFKLMDMQKLHNQMRDRIETATSLGRVSDETRLLHKGFHEWNSNTTSSDHQAIVQIRESSVISNGSIILTVDCDVYSDNSESVRDDMCCFMDEENGNKIGYVQFPQSSYNITTHDMYASCFRVPNEVCKLKLLRLLHEHVRMIIVLILLFNSWKWEAWMLMEDLAILAVDAFTDEARFVGQDTLSPLKQNGIQKILQTKKKARV</sequence>
<protein>
    <submittedName>
        <fullName evidence="1">Uncharacterized protein</fullName>
    </submittedName>
</protein>
<name>A0ACB9DFB3_9ASTR</name>
<organism evidence="1 2">
    <name type="scientific">Smallanthus sonchifolius</name>
    <dbReference type="NCBI Taxonomy" id="185202"/>
    <lineage>
        <taxon>Eukaryota</taxon>
        <taxon>Viridiplantae</taxon>
        <taxon>Streptophyta</taxon>
        <taxon>Embryophyta</taxon>
        <taxon>Tracheophyta</taxon>
        <taxon>Spermatophyta</taxon>
        <taxon>Magnoliopsida</taxon>
        <taxon>eudicotyledons</taxon>
        <taxon>Gunneridae</taxon>
        <taxon>Pentapetalae</taxon>
        <taxon>asterids</taxon>
        <taxon>campanulids</taxon>
        <taxon>Asterales</taxon>
        <taxon>Asteraceae</taxon>
        <taxon>Asteroideae</taxon>
        <taxon>Heliantheae alliance</taxon>
        <taxon>Millerieae</taxon>
        <taxon>Smallanthus</taxon>
    </lineage>
</organism>
<comment type="caution">
    <text evidence="1">The sequence shown here is derived from an EMBL/GenBank/DDBJ whole genome shotgun (WGS) entry which is preliminary data.</text>
</comment>
<evidence type="ECO:0000313" key="1">
    <source>
        <dbReference type="EMBL" id="KAI3745334.1"/>
    </source>
</evidence>
<keyword evidence="2" id="KW-1185">Reference proteome</keyword>
<accession>A0ACB9DFB3</accession>